<sequence>MQQSFANYSFSDESLRHKAMSALIASGYQAEWDPGYRTSRLKVVVRDGSRDAADVARIISRIDPAAKLKPPSVSSRYLVGYRDGRP</sequence>
<evidence type="ECO:0000313" key="1">
    <source>
        <dbReference type="EMBL" id="TKI60751.1"/>
    </source>
</evidence>
<name>A0A4U2YLX3_9ACTN</name>
<reference evidence="1 2" key="1">
    <citation type="submission" date="2019-04" db="EMBL/GenBank/DDBJ databases">
        <authorList>
            <person name="Dong K."/>
        </authorList>
    </citation>
    <scope>NUCLEOTIDE SEQUENCE [LARGE SCALE GENOMIC DNA]</scope>
    <source>
        <strain evidence="2">dk3543</strain>
    </source>
</reference>
<gene>
    <name evidence="1" type="ORF">FC770_14660</name>
</gene>
<organism evidence="1 2">
    <name type="scientific">Nocardioides jishulii</name>
    <dbReference type="NCBI Taxonomy" id="2575440"/>
    <lineage>
        <taxon>Bacteria</taxon>
        <taxon>Bacillati</taxon>
        <taxon>Actinomycetota</taxon>
        <taxon>Actinomycetes</taxon>
        <taxon>Propionibacteriales</taxon>
        <taxon>Nocardioidaceae</taxon>
        <taxon>Nocardioides</taxon>
    </lineage>
</organism>
<comment type="caution">
    <text evidence="1">The sequence shown here is derived from an EMBL/GenBank/DDBJ whole genome shotgun (WGS) entry which is preliminary data.</text>
</comment>
<dbReference type="AlphaFoldDB" id="A0A4U2YLX3"/>
<proteinExistence type="predicted"/>
<dbReference type="RefSeq" id="WP_137067058.1">
    <property type="nucleotide sequence ID" value="NZ_CP040748.1"/>
</dbReference>
<dbReference type="Proteomes" id="UP000307808">
    <property type="component" value="Unassembled WGS sequence"/>
</dbReference>
<protein>
    <submittedName>
        <fullName evidence="1">Uncharacterized protein</fullName>
    </submittedName>
</protein>
<keyword evidence="2" id="KW-1185">Reference proteome</keyword>
<dbReference type="EMBL" id="SZPY01000004">
    <property type="protein sequence ID" value="TKI60751.1"/>
    <property type="molecule type" value="Genomic_DNA"/>
</dbReference>
<accession>A0A4U2YLX3</accession>
<evidence type="ECO:0000313" key="2">
    <source>
        <dbReference type="Proteomes" id="UP000307808"/>
    </source>
</evidence>